<sequence>MEPIASMIGVEMTRRLAHSAMPDAPVQPERPSRPKRVGPVRRSAASTLRRVANRLEPVPNL</sequence>
<feature type="region of interest" description="Disordered" evidence="1">
    <location>
        <begin position="19"/>
        <end position="61"/>
    </location>
</feature>
<keyword evidence="3" id="KW-1185">Reference proteome</keyword>
<dbReference type="RefSeq" id="WP_013017966.1">
    <property type="nucleotide sequence ID" value="NC_013947.1"/>
</dbReference>
<dbReference type="Proteomes" id="UP000000844">
    <property type="component" value="Chromosome"/>
</dbReference>
<evidence type="ECO:0000313" key="3">
    <source>
        <dbReference type="Proteomes" id="UP000000844"/>
    </source>
</evidence>
<gene>
    <name evidence="2" type="ordered locus">Snas_2719</name>
</gene>
<protein>
    <submittedName>
        <fullName evidence="2">Uncharacterized protein</fullName>
    </submittedName>
</protein>
<proteinExistence type="predicted"/>
<dbReference type="OrthoDB" id="4303921at2"/>
<dbReference type="EMBL" id="CP001778">
    <property type="protein sequence ID" value="ADD42395.1"/>
    <property type="molecule type" value="Genomic_DNA"/>
</dbReference>
<evidence type="ECO:0000256" key="1">
    <source>
        <dbReference type="SAM" id="MobiDB-lite"/>
    </source>
</evidence>
<organism evidence="2 3">
    <name type="scientific">Stackebrandtia nassauensis (strain DSM 44728 / CIP 108903 / NRRL B-16338 / NBRC 102104 / LLR-40K-21)</name>
    <dbReference type="NCBI Taxonomy" id="446470"/>
    <lineage>
        <taxon>Bacteria</taxon>
        <taxon>Bacillati</taxon>
        <taxon>Actinomycetota</taxon>
        <taxon>Actinomycetes</taxon>
        <taxon>Glycomycetales</taxon>
        <taxon>Glycomycetaceae</taxon>
        <taxon>Stackebrandtia</taxon>
    </lineage>
</organism>
<name>D3Q7C4_STANL</name>
<dbReference type="STRING" id="446470.Snas_2719"/>
<evidence type="ECO:0000313" key="2">
    <source>
        <dbReference type="EMBL" id="ADD42395.1"/>
    </source>
</evidence>
<accession>D3Q7C4</accession>
<dbReference type="KEGG" id="sna:Snas_2719"/>
<reference evidence="2 3" key="1">
    <citation type="journal article" date="2009" name="Stand. Genomic Sci.">
        <title>Complete genome sequence of Stackebrandtia nassauensis type strain (LLR-40K-21).</title>
        <authorList>
            <person name="Munk C."/>
            <person name="Lapidus A."/>
            <person name="Copeland A."/>
            <person name="Jando M."/>
            <person name="Mayilraj S."/>
            <person name="Glavina Del Rio T."/>
            <person name="Nolan M."/>
            <person name="Chen F."/>
            <person name="Lucas S."/>
            <person name="Tice H."/>
            <person name="Cheng J.F."/>
            <person name="Han C."/>
            <person name="Detter J.C."/>
            <person name="Bruce D."/>
            <person name="Goodwin L."/>
            <person name="Chain P."/>
            <person name="Pitluck S."/>
            <person name="Goker M."/>
            <person name="Ovchinikova G."/>
            <person name="Pati A."/>
            <person name="Ivanova N."/>
            <person name="Mavromatis K."/>
            <person name="Chen A."/>
            <person name="Palaniappan K."/>
            <person name="Land M."/>
            <person name="Hauser L."/>
            <person name="Chang Y.J."/>
            <person name="Jeffries C.D."/>
            <person name="Bristow J."/>
            <person name="Eisen J.A."/>
            <person name="Markowitz V."/>
            <person name="Hugenholtz P."/>
            <person name="Kyrpides N.C."/>
            <person name="Klenk H.P."/>
        </authorList>
    </citation>
    <scope>NUCLEOTIDE SEQUENCE [LARGE SCALE GENOMIC DNA]</scope>
    <source>
        <strain evidence="3">DSM 44728 / CIP 108903 / NRRL B-16338 / NBRC 102104 / LLR-40K-21</strain>
    </source>
</reference>
<dbReference type="AlphaFoldDB" id="D3Q7C4"/>
<dbReference type="HOGENOM" id="CLU_2920553_0_0_11"/>